<organism evidence="2 3">
    <name type="scientific">Actinomadura litoris</name>
    <dbReference type="NCBI Taxonomy" id="2678616"/>
    <lineage>
        <taxon>Bacteria</taxon>
        <taxon>Bacillati</taxon>
        <taxon>Actinomycetota</taxon>
        <taxon>Actinomycetes</taxon>
        <taxon>Streptosporangiales</taxon>
        <taxon>Thermomonosporaceae</taxon>
        <taxon>Actinomadura</taxon>
    </lineage>
</organism>
<dbReference type="RefSeq" id="WP_156220554.1">
    <property type="nucleotide sequence ID" value="NZ_WOFH01000014.1"/>
</dbReference>
<dbReference type="EMBL" id="WOFH01000014">
    <property type="protein sequence ID" value="MUN41382.1"/>
    <property type="molecule type" value="Genomic_DNA"/>
</dbReference>
<dbReference type="AlphaFoldDB" id="A0A7K1LAD2"/>
<comment type="caution">
    <text evidence="2">The sequence shown here is derived from an EMBL/GenBank/DDBJ whole genome shotgun (WGS) entry which is preliminary data.</text>
</comment>
<evidence type="ECO:0000313" key="3">
    <source>
        <dbReference type="Proteomes" id="UP000432015"/>
    </source>
</evidence>
<sequence length="74" mass="7893">MHHHKQIDLEDHPTPAWATAAIVAALVAPIIPLILLMAAAVLWIETGSPWAGPTTISVMALGVAAAWIYCIKRS</sequence>
<proteinExistence type="predicted"/>
<gene>
    <name evidence="2" type="ORF">GNZ18_33030</name>
</gene>
<protein>
    <submittedName>
        <fullName evidence="2">Uncharacterized protein</fullName>
    </submittedName>
</protein>
<evidence type="ECO:0000313" key="2">
    <source>
        <dbReference type="EMBL" id="MUN41382.1"/>
    </source>
</evidence>
<accession>A0A7K1LAD2</accession>
<keyword evidence="1" id="KW-0812">Transmembrane</keyword>
<name>A0A7K1LAD2_9ACTN</name>
<reference evidence="2 3" key="1">
    <citation type="submission" date="2019-11" db="EMBL/GenBank/DDBJ databases">
        <authorList>
            <person name="Cao P."/>
        </authorList>
    </citation>
    <scope>NUCLEOTIDE SEQUENCE [LARGE SCALE GENOMIC DNA]</scope>
    <source>
        <strain evidence="2 3">NEAU-AAG5</strain>
    </source>
</reference>
<keyword evidence="3" id="KW-1185">Reference proteome</keyword>
<keyword evidence="1" id="KW-1133">Transmembrane helix</keyword>
<dbReference type="Proteomes" id="UP000432015">
    <property type="component" value="Unassembled WGS sequence"/>
</dbReference>
<evidence type="ECO:0000256" key="1">
    <source>
        <dbReference type="SAM" id="Phobius"/>
    </source>
</evidence>
<feature type="transmembrane region" description="Helical" evidence="1">
    <location>
        <begin position="50"/>
        <end position="71"/>
    </location>
</feature>
<keyword evidence="1" id="KW-0472">Membrane</keyword>
<feature type="transmembrane region" description="Helical" evidence="1">
    <location>
        <begin position="21"/>
        <end position="44"/>
    </location>
</feature>